<evidence type="ECO:0000313" key="11">
    <source>
        <dbReference type="Proteomes" id="UP000253769"/>
    </source>
</evidence>
<organism evidence="10 11">
    <name type="scientific">Motiliproteus coralliicola</name>
    <dbReference type="NCBI Taxonomy" id="2283196"/>
    <lineage>
        <taxon>Bacteria</taxon>
        <taxon>Pseudomonadati</taxon>
        <taxon>Pseudomonadota</taxon>
        <taxon>Gammaproteobacteria</taxon>
        <taxon>Oceanospirillales</taxon>
        <taxon>Oceanospirillaceae</taxon>
        <taxon>Motiliproteus</taxon>
    </lineage>
</organism>
<dbReference type="SUPFAM" id="SSF53383">
    <property type="entry name" value="PLP-dependent transferases"/>
    <property type="match status" value="1"/>
</dbReference>
<comment type="caution">
    <text evidence="10">The sequence shown here is derived from an EMBL/GenBank/DDBJ whole genome shotgun (WGS) entry which is preliminary data.</text>
</comment>
<dbReference type="InterPro" id="IPR010970">
    <property type="entry name" value="Cys_dSase_SufS"/>
</dbReference>
<dbReference type="PROSITE" id="PS00595">
    <property type="entry name" value="AA_TRANSFER_CLASS_5"/>
    <property type="match status" value="1"/>
</dbReference>
<comment type="catalytic activity">
    <reaction evidence="6">
        <text>(sulfur carrier)-H + L-cysteine = (sulfur carrier)-SH + L-alanine</text>
        <dbReference type="Rhea" id="RHEA:43892"/>
        <dbReference type="Rhea" id="RHEA-COMP:14737"/>
        <dbReference type="Rhea" id="RHEA-COMP:14739"/>
        <dbReference type="ChEBI" id="CHEBI:29917"/>
        <dbReference type="ChEBI" id="CHEBI:35235"/>
        <dbReference type="ChEBI" id="CHEBI:57972"/>
        <dbReference type="ChEBI" id="CHEBI:64428"/>
        <dbReference type="EC" id="2.8.1.7"/>
    </reaction>
</comment>
<dbReference type="Proteomes" id="UP000253769">
    <property type="component" value="Unassembled WGS sequence"/>
</dbReference>
<dbReference type="CDD" id="cd06453">
    <property type="entry name" value="SufS_like"/>
    <property type="match status" value="1"/>
</dbReference>
<dbReference type="InterPro" id="IPR020578">
    <property type="entry name" value="Aminotrans_V_PyrdxlP_BS"/>
</dbReference>
<gene>
    <name evidence="10" type="primary">sufS</name>
    <name evidence="10" type="ORF">DV711_02570</name>
</gene>
<keyword evidence="5" id="KW-0663">Pyridoxal phosphate</keyword>
<evidence type="ECO:0000256" key="7">
    <source>
        <dbReference type="SAM" id="MobiDB-lite"/>
    </source>
</evidence>
<evidence type="ECO:0000313" key="10">
    <source>
        <dbReference type="EMBL" id="RDE24492.1"/>
    </source>
</evidence>
<dbReference type="GO" id="GO:0030170">
    <property type="term" value="F:pyridoxal phosphate binding"/>
    <property type="evidence" value="ECO:0007669"/>
    <property type="project" value="InterPro"/>
</dbReference>
<feature type="region of interest" description="Disordered" evidence="7">
    <location>
        <begin position="405"/>
        <end position="428"/>
    </location>
</feature>
<evidence type="ECO:0000256" key="2">
    <source>
        <dbReference type="ARBA" id="ARBA00010447"/>
    </source>
</evidence>
<dbReference type="AlphaFoldDB" id="A0A369WS41"/>
<keyword evidence="11" id="KW-1185">Reference proteome</keyword>
<proteinExistence type="inferred from homology"/>
<dbReference type="Pfam" id="PF02657">
    <property type="entry name" value="SufE"/>
    <property type="match status" value="1"/>
</dbReference>
<evidence type="ECO:0000256" key="3">
    <source>
        <dbReference type="ARBA" id="ARBA00012239"/>
    </source>
</evidence>
<dbReference type="InterPro" id="IPR000192">
    <property type="entry name" value="Aminotrans_V_dom"/>
</dbReference>
<feature type="domain" description="Aminotransferase class V" evidence="8">
    <location>
        <begin position="26"/>
        <end position="394"/>
    </location>
</feature>
<dbReference type="InterPro" id="IPR015422">
    <property type="entry name" value="PyrdxlP-dep_Trfase_small"/>
</dbReference>
<dbReference type="Gene3D" id="3.90.1010.10">
    <property type="match status" value="1"/>
</dbReference>
<dbReference type="SUPFAM" id="SSF82649">
    <property type="entry name" value="SufE/NifU"/>
    <property type="match status" value="1"/>
</dbReference>
<dbReference type="EMBL" id="QQOH01000001">
    <property type="protein sequence ID" value="RDE24492.1"/>
    <property type="molecule type" value="Genomic_DNA"/>
</dbReference>
<dbReference type="GO" id="GO:0031071">
    <property type="term" value="F:cysteine desulfurase activity"/>
    <property type="evidence" value="ECO:0007669"/>
    <property type="project" value="UniProtKB-EC"/>
</dbReference>
<keyword evidence="4" id="KW-0808">Transferase</keyword>
<name>A0A369WS41_9GAMM</name>
<dbReference type="NCBIfam" id="TIGR01979">
    <property type="entry name" value="sufS"/>
    <property type="match status" value="1"/>
</dbReference>
<dbReference type="Gene3D" id="3.90.1150.10">
    <property type="entry name" value="Aspartate Aminotransferase, domain 1"/>
    <property type="match status" value="1"/>
</dbReference>
<feature type="domain" description="Fe-S metabolism associated" evidence="9">
    <location>
        <begin position="438"/>
        <end position="551"/>
    </location>
</feature>
<dbReference type="EC" id="2.8.1.7" evidence="3"/>
<dbReference type="PANTHER" id="PTHR43586:SF8">
    <property type="entry name" value="CYSTEINE DESULFURASE 1, CHLOROPLASTIC"/>
    <property type="match status" value="1"/>
</dbReference>
<dbReference type="Pfam" id="PF00266">
    <property type="entry name" value="Aminotran_5"/>
    <property type="match status" value="1"/>
</dbReference>
<dbReference type="OrthoDB" id="9808002at2"/>
<comment type="similarity">
    <text evidence="2">Belongs to the class-V pyridoxal-phosphate-dependent aminotransferase family. Csd subfamily.</text>
</comment>
<dbReference type="Gene3D" id="3.40.640.10">
    <property type="entry name" value="Type I PLP-dependent aspartate aminotransferase-like (Major domain)"/>
    <property type="match status" value="1"/>
</dbReference>
<evidence type="ECO:0000259" key="9">
    <source>
        <dbReference type="Pfam" id="PF02657"/>
    </source>
</evidence>
<dbReference type="InterPro" id="IPR015424">
    <property type="entry name" value="PyrdxlP-dep_Trfase"/>
</dbReference>
<dbReference type="InterPro" id="IPR003808">
    <property type="entry name" value="Fe-S_metab-assoc_dom"/>
</dbReference>
<evidence type="ECO:0000256" key="4">
    <source>
        <dbReference type="ARBA" id="ARBA00022679"/>
    </source>
</evidence>
<evidence type="ECO:0000256" key="6">
    <source>
        <dbReference type="ARBA" id="ARBA00050776"/>
    </source>
</evidence>
<reference evidence="10 11" key="1">
    <citation type="submission" date="2018-07" db="EMBL/GenBank/DDBJ databases">
        <title>Motiliproteus coralliicola sp. nov., a bacterium isolated from Coral.</title>
        <authorList>
            <person name="Wang G."/>
        </authorList>
    </citation>
    <scope>NUCLEOTIDE SEQUENCE [LARGE SCALE GENOMIC DNA]</scope>
    <source>
        <strain evidence="10 11">C34</strain>
    </source>
</reference>
<accession>A0A369WS41</accession>
<evidence type="ECO:0000256" key="5">
    <source>
        <dbReference type="ARBA" id="ARBA00022898"/>
    </source>
</evidence>
<dbReference type="GO" id="GO:0006534">
    <property type="term" value="P:cysteine metabolic process"/>
    <property type="evidence" value="ECO:0007669"/>
    <property type="project" value="InterPro"/>
</dbReference>
<evidence type="ECO:0000259" key="8">
    <source>
        <dbReference type="Pfam" id="PF00266"/>
    </source>
</evidence>
<protein>
    <recommendedName>
        <fullName evidence="3">cysteine desulfurase</fullName>
        <ecNumber evidence="3">2.8.1.7</ecNumber>
    </recommendedName>
</protein>
<sequence length="559" mass="61934">MSNSRVIDSARIRADFPLLTDSDLCYLDSAATTQKPQAVIDALSRYYQQDNANVHRAAHRLSRQATEAFEQARERVQRFINAAHSSEIIWTRGTTEGINLVAHSFGQLAIAAGDEILISELEHHANIVPWQLLAQRSGAKLRVIPIRDDGDLDLEAFEALLNPRTRLLALTQVSNALGSVNPIETMIEQAHRVGAKVLIDGAQAVSHFPIDVQALDCDFYLFSGHKLYGPTGIGVLYGKQALLSVMPPWQGGGEMIERVSFEASSFQPPPFRFEAGTPNIAGAIGLATAIDYLESFDRRQRLRHEQQLLNYAEQQLKLVPGLQILCNPGQRIGLIPFVIEGLHNFDLGALLDQQDIAIRTGHHCAMPLHQRLGLDGSARASFGLYTTKQDIDRLVQSLLNLLAPETSSDDCDSTSPQRPTAASPLPDTQPLLDALLSKSHWKARYALLMKAAQQRAEDPELRQPQNLLHGCSSRVWLQHHYDTKTGTLHFNIDSDARIIKGLGMLLMEKLEQCPTTEINPQTLQQSIAQLQLEKHLSPSRSNGLQAIIDEIVAIAARYR</sequence>
<dbReference type="PANTHER" id="PTHR43586">
    <property type="entry name" value="CYSTEINE DESULFURASE"/>
    <property type="match status" value="1"/>
</dbReference>
<comment type="cofactor">
    <cofactor evidence="1">
        <name>pyridoxal 5'-phosphate</name>
        <dbReference type="ChEBI" id="CHEBI:597326"/>
    </cofactor>
</comment>
<dbReference type="InterPro" id="IPR015421">
    <property type="entry name" value="PyrdxlP-dep_Trfase_major"/>
</dbReference>
<evidence type="ECO:0000256" key="1">
    <source>
        <dbReference type="ARBA" id="ARBA00001933"/>
    </source>
</evidence>
<dbReference type="RefSeq" id="WP_114694078.1">
    <property type="nucleotide sequence ID" value="NZ_QQOH01000001.1"/>
</dbReference>